<name>A0A8J6LIL0_TENMO</name>
<dbReference type="AlphaFoldDB" id="A0A8J6LIL0"/>
<accession>A0A8J6LIL0</accession>
<protein>
    <submittedName>
        <fullName evidence="2">Uncharacterized protein</fullName>
    </submittedName>
</protein>
<evidence type="ECO:0000256" key="1">
    <source>
        <dbReference type="SAM" id="MobiDB-lite"/>
    </source>
</evidence>
<dbReference type="Proteomes" id="UP000719412">
    <property type="component" value="Unassembled WGS sequence"/>
</dbReference>
<feature type="compositionally biased region" description="Basic and acidic residues" evidence="1">
    <location>
        <begin position="69"/>
        <end position="100"/>
    </location>
</feature>
<proteinExistence type="predicted"/>
<comment type="caution">
    <text evidence="2">The sequence shown here is derived from an EMBL/GenBank/DDBJ whole genome shotgun (WGS) entry which is preliminary data.</text>
</comment>
<sequence length="129" mass="14809">MGRCGGEGKEDLGGYEEIWEIQGRYRNIRRSKVIQGDPRGSREIQGRYREIQGKYKEIQEIQGKYSISKGDKGDPREIQEIQRRYRRSKGDPEKSEGDREVRECLAQFPVVSPLGEGFGGLTEVADWNT</sequence>
<reference evidence="2" key="1">
    <citation type="journal article" date="2020" name="J Insects Food Feed">
        <title>The yellow mealworm (Tenebrio molitor) genome: a resource for the emerging insects as food and feed industry.</title>
        <authorList>
            <person name="Eriksson T."/>
            <person name="Andere A."/>
            <person name="Kelstrup H."/>
            <person name="Emery V."/>
            <person name="Picard C."/>
        </authorList>
    </citation>
    <scope>NUCLEOTIDE SEQUENCE</scope>
    <source>
        <strain evidence="2">Stoneville</strain>
        <tissue evidence="2">Whole head</tissue>
    </source>
</reference>
<reference evidence="2" key="2">
    <citation type="submission" date="2021-08" db="EMBL/GenBank/DDBJ databases">
        <authorList>
            <person name="Eriksson T."/>
        </authorList>
    </citation>
    <scope>NUCLEOTIDE SEQUENCE</scope>
    <source>
        <strain evidence="2">Stoneville</strain>
        <tissue evidence="2">Whole head</tissue>
    </source>
</reference>
<evidence type="ECO:0000313" key="3">
    <source>
        <dbReference type="Proteomes" id="UP000719412"/>
    </source>
</evidence>
<keyword evidence="3" id="KW-1185">Reference proteome</keyword>
<feature type="region of interest" description="Disordered" evidence="1">
    <location>
        <begin position="62"/>
        <end position="100"/>
    </location>
</feature>
<evidence type="ECO:0000313" key="2">
    <source>
        <dbReference type="EMBL" id="KAH0820283.1"/>
    </source>
</evidence>
<gene>
    <name evidence="2" type="ORF">GEV33_002508</name>
</gene>
<organism evidence="2 3">
    <name type="scientific">Tenebrio molitor</name>
    <name type="common">Yellow mealworm beetle</name>
    <dbReference type="NCBI Taxonomy" id="7067"/>
    <lineage>
        <taxon>Eukaryota</taxon>
        <taxon>Metazoa</taxon>
        <taxon>Ecdysozoa</taxon>
        <taxon>Arthropoda</taxon>
        <taxon>Hexapoda</taxon>
        <taxon>Insecta</taxon>
        <taxon>Pterygota</taxon>
        <taxon>Neoptera</taxon>
        <taxon>Endopterygota</taxon>
        <taxon>Coleoptera</taxon>
        <taxon>Polyphaga</taxon>
        <taxon>Cucujiformia</taxon>
        <taxon>Tenebrionidae</taxon>
        <taxon>Tenebrio</taxon>
    </lineage>
</organism>
<dbReference type="EMBL" id="JABDTM020012378">
    <property type="protein sequence ID" value="KAH0820283.1"/>
    <property type="molecule type" value="Genomic_DNA"/>
</dbReference>